<feature type="compositionally biased region" description="Polar residues" evidence="1">
    <location>
        <begin position="79"/>
        <end position="89"/>
    </location>
</feature>
<sequence length="114" mass="12643">MLHRVRQESAEQSQQKEVVQDSIQIPHRIHQEAAPDTTQNSSRVSGAVSTAEMVQDSIQDATQDSSRVSGAVSTEEMVQDSTDGSGASLNTKYHTEFIKRLLQMPHRIHLESAE</sequence>
<dbReference type="AlphaFoldDB" id="A0A316VIX7"/>
<dbReference type="InParanoid" id="A0A316VIX7"/>
<organism evidence="2 3">
    <name type="scientific">Meira miltonrushii</name>
    <dbReference type="NCBI Taxonomy" id="1280837"/>
    <lineage>
        <taxon>Eukaryota</taxon>
        <taxon>Fungi</taxon>
        <taxon>Dikarya</taxon>
        <taxon>Basidiomycota</taxon>
        <taxon>Ustilaginomycotina</taxon>
        <taxon>Exobasidiomycetes</taxon>
        <taxon>Exobasidiales</taxon>
        <taxon>Brachybasidiaceae</taxon>
        <taxon>Meira</taxon>
    </lineage>
</organism>
<dbReference type="EMBL" id="KZ819602">
    <property type="protein sequence ID" value="PWN37562.1"/>
    <property type="molecule type" value="Genomic_DNA"/>
</dbReference>
<protein>
    <submittedName>
        <fullName evidence="2">Uncharacterized protein</fullName>
    </submittedName>
</protein>
<dbReference type="Proteomes" id="UP000245771">
    <property type="component" value="Unassembled WGS sequence"/>
</dbReference>
<keyword evidence="3" id="KW-1185">Reference proteome</keyword>
<dbReference type="RefSeq" id="XP_025357864.1">
    <property type="nucleotide sequence ID" value="XM_025501617.1"/>
</dbReference>
<feature type="compositionally biased region" description="Polar residues" evidence="1">
    <location>
        <begin position="36"/>
        <end position="48"/>
    </location>
</feature>
<reference evidence="2 3" key="1">
    <citation type="journal article" date="2018" name="Mol. Biol. Evol.">
        <title>Broad Genomic Sampling Reveals a Smut Pathogenic Ancestry of the Fungal Clade Ustilaginomycotina.</title>
        <authorList>
            <person name="Kijpornyongpan T."/>
            <person name="Mondo S.J."/>
            <person name="Barry K."/>
            <person name="Sandor L."/>
            <person name="Lee J."/>
            <person name="Lipzen A."/>
            <person name="Pangilinan J."/>
            <person name="LaButti K."/>
            <person name="Hainaut M."/>
            <person name="Henrissat B."/>
            <person name="Grigoriev I.V."/>
            <person name="Spatafora J.W."/>
            <person name="Aime M.C."/>
        </authorList>
    </citation>
    <scope>NUCLEOTIDE SEQUENCE [LARGE SCALE GENOMIC DNA]</scope>
    <source>
        <strain evidence="2 3">MCA 3882</strain>
    </source>
</reference>
<feature type="compositionally biased region" description="Polar residues" evidence="1">
    <location>
        <begin position="56"/>
        <end position="72"/>
    </location>
</feature>
<dbReference type="GeneID" id="37023398"/>
<proteinExistence type="predicted"/>
<accession>A0A316VIX7</accession>
<gene>
    <name evidence="2" type="ORF">FA14DRAFT_187655</name>
</gene>
<evidence type="ECO:0000313" key="2">
    <source>
        <dbReference type="EMBL" id="PWN37562.1"/>
    </source>
</evidence>
<feature type="compositionally biased region" description="Polar residues" evidence="1">
    <location>
        <begin position="10"/>
        <end position="23"/>
    </location>
</feature>
<feature type="region of interest" description="Disordered" evidence="1">
    <location>
        <begin position="1"/>
        <end position="89"/>
    </location>
</feature>
<evidence type="ECO:0000313" key="3">
    <source>
        <dbReference type="Proteomes" id="UP000245771"/>
    </source>
</evidence>
<name>A0A316VIX7_9BASI</name>
<evidence type="ECO:0000256" key="1">
    <source>
        <dbReference type="SAM" id="MobiDB-lite"/>
    </source>
</evidence>